<dbReference type="GO" id="GO:0003677">
    <property type="term" value="F:DNA binding"/>
    <property type="evidence" value="ECO:0007669"/>
    <property type="project" value="UniProtKB-UniRule"/>
</dbReference>
<keyword evidence="8" id="KW-1185">Reference proteome</keyword>
<dbReference type="InterPro" id="IPR006612">
    <property type="entry name" value="THAP_Znf"/>
</dbReference>
<dbReference type="InterPro" id="IPR048365">
    <property type="entry name" value="TNP-like_RNaseH_N"/>
</dbReference>
<dbReference type="PANTHER" id="PTHR47577">
    <property type="entry name" value="THAP DOMAIN-CONTAINING PROTEIN 6"/>
    <property type="match status" value="1"/>
</dbReference>
<evidence type="ECO:0000256" key="5">
    <source>
        <dbReference type="PROSITE-ProRule" id="PRU00309"/>
    </source>
</evidence>
<dbReference type="InterPro" id="IPR048366">
    <property type="entry name" value="TNP-like_GBD"/>
</dbReference>
<dbReference type="EMBL" id="CARXXK010001149">
    <property type="protein sequence ID" value="CAI6374038.1"/>
    <property type="molecule type" value="Genomic_DNA"/>
</dbReference>
<proteinExistence type="predicted"/>
<keyword evidence="4 5" id="KW-0238">DNA-binding</keyword>
<organism evidence="7 8">
    <name type="scientific">Macrosiphum euphorbiae</name>
    <name type="common">potato aphid</name>
    <dbReference type="NCBI Taxonomy" id="13131"/>
    <lineage>
        <taxon>Eukaryota</taxon>
        <taxon>Metazoa</taxon>
        <taxon>Ecdysozoa</taxon>
        <taxon>Arthropoda</taxon>
        <taxon>Hexapoda</taxon>
        <taxon>Insecta</taxon>
        <taxon>Pterygota</taxon>
        <taxon>Neoptera</taxon>
        <taxon>Paraneoptera</taxon>
        <taxon>Hemiptera</taxon>
        <taxon>Sternorrhyncha</taxon>
        <taxon>Aphidomorpha</taxon>
        <taxon>Aphidoidea</taxon>
        <taxon>Aphididae</taxon>
        <taxon>Macrosiphini</taxon>
        <taxon>Macrosiphum</taxon>
    </lineage>
</organism>
<dbReference type="InterPro" id="IPR048367">
    <property type="entry name" value="TNP-like_RNaseH_C"/>
</dbReference>
<dbReference type="Pfam" id="PF05485">
    <property type="entry name" value="THAP"/>
    <property type="match status" value="1"/>
</dbReference>
<dbReference type="Proteomes" id="UP001160148">
    <property type="component" value="Unassembled WGS sequence"/>
</dbReference>
<dbReference type="SMART" id="SM00692">
    <property type="entry name" value="DM3"/>
    <property type="match status" value="1"/>
</dbReference>
<dbReference type="GO" id="GO:0008270">
    <property type="term" value="F:zinc ion binding"/>
    <property type="evidence" value="ECO:0007669"/>
    <property type="project" value="UniProtKB-KW"/>
</dbReference>
<dbReference type="PANTHER" id="PTHR47577:SF2">
    <property type="entry name" value="THAP DOMAIN CONTAINING 9"/>
    <property type="match status" value="1"/>
</dbReference>
<dbReference type="SUPFAM" id="SSF57716">
    <property type="entry name" value="Glucocorticoid receptor-like (DNA-binding domain)"/>
    <property type="match status" value="1"/>
</dbReference>
<name>A0AAV0Y0W0_9HEMI</name>
<dbReference type="Pfam" id="PF21787">
    <property type="entry name" value="TNP-like_RNaseH_N"/>
    <property type="match status" value="1"/>
</dbReference>
<gene>
    <name evidence="7" type="ORF">MEUPH1_LOCUS27701</name>
</gene>
<dbReference type="AlphaFoldDB" id="A0AAV0Y0W0"/>
<evidence type="ECO:0000256" key="3">
    <source>
        <dbReference type="ARBA" id="ARBA00022833"/>
    </source>
</evidence>
<keyword evidence="3" id="KW-0862">Zinc</keyword>
<accession>A0AAV0Y0W0</accession>
<dbReference type="Pfam" id="PF21789">
    <property type="entry name" value="TNP-like_RNaseH_C"/>
    <property type="match status" value="1"/>
</dbReference>
<evidence type="ECO:0000313" key="8">
    <source>
        <dbReference type="Proteomes" id="UP001160148"/>
    </source>
</evidence>
<keyword evidence="2 5" id="KW-0863">Zinc-finger</keyword>
<reference evidence="7 8" key="1">
    <citation type="submission" date="2023-01" db="EMBL/GenBank/DDBJ databases">
        <authorList>
            <person name="Whitehead M."/>
        </authorList>
    </citation>
    <scope>NUCLEOTIDE SEQUENCE [LARGE SCALE GENOMIC DNA]</scope>
</reference>
<keyword evidence="1" id="KW-0479">Metal-binding</keyword>
<evidence type="ECO:0000259" key="6">
    <source>
        <dbReference type="PROSITE" id="PS50950"/>
    </source>
</evidence>
<protein>
    <recommendedName>
        <fullName evidence="6">THAP-type domain-containing protein</fullName>
    </recommendedName>
</protein>
<evidence type="ECO:0000256" key="2">
    <source>
        <dbReference type="ARBA" id="ARBA00022771"/>
    </source>
</evidence>
<dbReference type="SMART" id="SM00980">
    <property type="entry name" value="THAP"/>
    <property type="match status" value="1"/>
</dbReference>
<evidence type="ECO:0000256" key="1">
    <source>
        <dbReference type="ARBA" id="ARBA00022723"/>
    </source>
</evidence>
<evidence type="ECO:0000256" key="4">
    <source>
        <dbReference type="ARBA" id="ARBA00023125"/>
    </source>
</evidence>
<comment type="caution">
    <text evidence="7">The sequence shown here is derived from an EMBL/GenBank/DDBJ whole genome shotgun (WGS) entry which is preliminary data.</text>
</comment>
<feature type="domain" description="THAP-type" evidence="6">
    <location>
        <begin position="1"/>
        <end position="84"/>
    </location>
</feature>
<dbReference type="Pfam" id="PF21788">
    <property type="entry name" value="TNP-like_GBD"/>
    <property type="match status" value="1"/>
</dbReference>
<dbReference type="PROSITE" id="PS50950">
    <property type="entry name" value="ZF_THAP"/>
    <property type="match status" value="1"/>
</dbReference>
<sequence>MPSNRCMVIGCDTTHDNKSILRHRFPKNKETCDIWVERTGNNKLLNKTIQQIFQSYVMCDKHFDDSCKSPGFKKLVVGSIPTLNLPDSCNMSVSETADTFDSTAVMDNDAPIYEYCNMTDMSVTETSDLLNSTPVMDNDASTYEYCNISDMSVTETPDPSTSTIVIHNDVTTPNCREIPMKPKNLFNNAKGTLEEINTTRVNALTPRKSLLYHASQRYRQRNSVLRQRSLNVKQRILKAERYMQTNIKSMDKLNTFTQNFIQSQIRMQAQKPRGRRFTTDDKVFALSLYKQSGKAYKVLSKMFALPSRKCILDLLKKIPFEAGINKRIFEHLKTAVRKIKHKLDRYCSVIFDEVSLSASLQYLEQYDKVIGFKDFGGQNRSSDFADKALVFMVRGSRKKFKQPVAFYLTNGNMNSSNLSIIIKEVIKAVQSTGLKVVSTICDQAPTNVAAINRLLKETNEKYATEDKEGRRFGFEIGTQEIIPLYDVPHLLKGLRNNLVSKDLNFTYDDKQMIASWKHVIEFYELDKNQSTGGDRLAPKLTDNHIYPQKMKKMKVSCAAQVFSQRVGAIMKRLPVLLNTSNNQSVEKKVQSTVEDTGHLCLFIDNLFDSANGNAIKPVAGKELRSAVTLNSVHWDFWRKALIVLQSMQYETKTRKVIPSVVNWIKTIKGLQVLCKRLLNDGFKYVLLRNFNQDPIENFFGSIRSHGVRNIKPTCANFITSFKALVINNFTSNHSFGSNCENDDCDGALDNLKEFIFNDIPIDDTNLVDDEFNSITLKTPVQEFRPYHILNSNSRAYVTGWVIKKIKKLTKNCNCCMKIITSDQILKEHMVIETRQYDNCNLSYPNDVAMDIFNYLIEMFNLNFDKFVYKCNSKASYNYLISYFIPPNYFTCPEHDLFNIFLKTATNLLIYSYITHINRILTKGEKSVTSDQIKNNAMVYHDKYAKKKNVLLRQNVNYV</sequence>
<evidence type="ECO:0000313" key="7">
    <source>
        <dbReference type="EMBL" id="CAI6374038.1"/>
    </source>
</evidence>